<dbReference type="InterPro" id="IPR029068">
    <property type="entry name" value="Glyas_Bleomycin-R_OHBP_Dase"/>
</dbReference>
<dbReference type="PANTHER" id="PTHR43048:SF3">
    <property type="entry name" value="METHYLMALONYL-COA EPIMERASE, MITOCHONDRIAL"/>
    <property type="match status" value="1"/>
</dbReference>
<dbReference type="SUPFAM" id="SSF54593">
    <property type="entry name" value="Glyoxalase/Bleomycin resistance protein/Dihydroxybiphenyl dioxygenase"/>
    <property type="match status" value="2"/>
</dbReference>
<dbReference type="GO" id="GO:0046491">
    <property type="term" value="P:L-methylmalonyl-CoA metabolic process"/>
    <property type="evidence" value="ECO:0007669"/>
    <property type="project" value="TreeGrafter"/>
</dbReference>
<evidence type="ECO:0000256" key="1">
    <source>
        <dbReference type="ARBA" id="ARBA00022723"/>
    </source>
</evidence>
<gene>
    <name evidence="3" type="ORF">MGWOODY_XGa2120</name>
</gene>
<dbReference type="Gene3D" id="3.10.180.10">
    <property type="entry name" value="2,3-Dihydroxybiphenyl 1,2-Dioxygenase, domain 1"/>
    <property type="match status" value="2"/>
</dbReference>
<organism evidence="3">
    <name type="scientific">hydrothermal vent metagenome</name>
    <dbReference type="NCBI Taxonomy" id="652676"/>
    <lineage>
        <taxon>unclassified sequences</taxon>
        <taxon>metagenomes</taxon>
        <taxon>ecological metagenomes</taxon>
    </lineage>
</organism>
<sequence>MNPHLAYIALSTSDPESLSTFFNDTLELTSRSISHPDGSLRLFAIGECCLCVVEQGHGFLDTPERTGLDHMALNVSESDLLSVATSLALQATPIQTVAGNWKEVRVDRSATCGAAVRFCSNLDLQPATSNWVERIDHIGIASADTANEEAFFHNHLGCRIESRQTDYETQLAVENFVSDRYGIVQHQRAPQQVGGLRVLFLNVGDCELEVLSELDSNPPRLIDRHDSGNTRQDRSAIGRFVERRGPGLHHVALKVPDINGLLKHLNRRKYRLIDPVGRPGSRRALIGFVHPAELGGVLIHFVERDDV</sequence>
<dbReference type="AlphaFoldDB" id="A0A170PSG1"/>
<name>A0A170PSG1_9ZZZZ</name>
<dbReference type="InterPro" id="IPR037523">
    <property type="entry name" value="VOC_core"/>
</dbReference>
<dbReference type="InterPro" id="IPR051785">
    <property type="entry name" value="MMCE/EMCE_epimerase"/>
</dbReference>
<proteinExistence type="predicted"/>
<keyword evidence="1" id="KW-0479">Metal-binding</keyword>
<dbReference type="PROSITE" id="PS51819">
    <property type="entry name" value="VOC"/>
    <property type="match status" value="1"/>
</dbReference>
<dbReference type="Pfam" id="PF13669">
    <property type="entry name" value="Glyoxalase_4"/>
    <property type="match status" value="1"/>
</dbReference>
<dbReference type="PANTHER" id="PTHR43048">
    <property type="entry name" value="METHYLMALONYL-COA EPIMERASE"/>
    <property type="match status" value="1"/>
</dbReference>
<dbReference type="EC" id="5.1.99.1" evidence="3"/>
<accession>A0A170PSG1</accession>
<dbReference type="EMBL" id="CZRL01000120">
    <property type="protein sequence ID" value="CUS55052.1"/>
    <property type="molecule type" value="Genomic_DNA"/>
</dbReference>
<protein>
    <submittedName>
        <fullName evidence="3">Methylmalonyl-CoA epimerase</fullName>
        <ecNumber evidence="3">5.1.99.1</ecNumber>
    </submittedName>
</protein>
<keyword evidence="3" id="KW-0413">Isomerase</keyword>
<evidence type="ECO:0000313" key="3">
    <source>
        <dbReference type="EMBL" id="CUS55052.1"/>
    </source>
</evidence>
<dbReference type="GO" id="GO:0004493">
    <property type="term" value="F:methylmalonyl-CoA epimerase activity"/>
    <property type="evidence" value="ECO:0007669"/>
    <property type="project" value="UniProtKB-EC"/>
</dbReference>
<reference evidence="3" key="1">
    <citation type="submission" date="2015-10" db="EMBL/GenBank/DDBJ databases">
        <authorList>
            <person name="Gilbert D.G."/>
        </authorList>
    </citation>
    <scope>NUCLEOTIDE SEQUENCE</scope>
</reference>
<dbReference type="GO" id="GO:0046872">
    <property type="term" value="F:metal ion binding"/>
    <property type="evidence" value="ECO:0007669"/>
    <property type="project" value="UniProtKB-KW"/>
</dbReference>
<feature type="domain" description="VOC" evidence="2">
    <location>
        <begin position="134"/>
        <end position="304"/>
    </location>
</feature>
<evidence type="ECO:0000259" key="2">
    <source>
        <dbReference type="PROSITE" id="PS51819"/>
    </source>
</evidence>